<proteinExistence type="predicted"/>
<dbReference type="EMBL" id="JANPWB010000001">
    <property type="protein sequence ID" value="KAJ1218513.1"/>
    <property type="molecule type" value="Genomic_DNA"/>
</dbReference>
<reference evidence="1" key="1">
    <citation type="journal article" date="2022" name="bioRxiv">
        <title>Sequencing and chromosome-scale assembly of the giantPleurodeles waltlgenome.</title>
        <authorList>
            <person name="Brown T."/>
            <person name="Elewa A."/>
            <person name="Iarovenko S."/>
            <person name="Subramanian E."/>
            <person name="Araus A.J."/>
            <person name="Petzold A."/>
            <person name="Susuki M."/>
            <person name="Suzuki K.-i.T."/>
            <person name="Hayashi T."/>
            <person name="Toyoda A."/>
            <person name="Oliveira C."/>
            <person name="Osipova E."/>
            <person name="Leigh N.D."/>
            <person name="Simon A."/>
            <person name="Yun M.H."/>
        </authorList>
    </citation>
    <scope>NUCLEOTIDE SEQUENCE</scope>
    <source>
        <strain evidence="1">20211129_DDA</strain>
        <tissue evidence="1">Liver</tissue>
    </source>
</reference>
<gene>
    <name evidence="1" type="ORF">NDU88_006091</name>
</gene>
<evidence type="ECO:0000313" key="1">
    <source>
        <dbReference type="EMBL" id="KAJ1218513.1"/>
    </source>
</evidence>
<name>A0AAV7X1I5_PLEWA</name>
<feature type="non-terminal residue" evidence="1">
    <location>
        <position position="160"/>
    </location>
</feature>
<evidence type="ECO:0000313" key="2">
    <source>
        <dbReference type="Proteomes" id="UP001066276"/>
    </source>
</evidence>
<comment type="caution">
    <text evidence="1">The sequence shown here is derived from an EMBL/GenBank/DDBJ whole genome shotgun (WGS) entry which is preliminary data.</text>
</comment>
<organism evidence="1 2">
    <name type="scientific">Pleurodeles waltl</name>
    <name type="common">Iberian ribbed newt</name>
    <dbReference type="NCBI Taxonomy" id="8319"/>
    <lineage>
        <taxon>Eukaryota</taxon>
        <taxon>Metazoa</taxon>
        <taxon>Chordata</taxon>
        <taxon>Craniata</taxon>
        <taxon>Vertebrata</taxon>
        <taxon>Euteleostomi</taxon>
        <taxon>Amphibia</taxon>
        <taxon>Batrachia</taxon>
        <taxon>Caudata</taxon>
        <taxon>Salamandroidea</taxon>
        <taxon>Salamandridae</taxon>
        <taxon>Pleurodelinae</taxon>
        <taxon>Pleurodeles</taxon>
    </lineage>
</organism>
<feature type="non-terminal residue" evidence="1">
    <location>
        <position position="1"/>
    </location>
</feature>
<accession>A0AAV7X1I5</accession>
<dbReference type="AlphaFoldDB" id="A0AAV7X1I5"/>
<dbReference type="Proteomes" id="UP001066276">
    <property type="component" value="Chromosome 1_1"/>
</dbReference>
<keyword evidence="2" id="KW-1185">Reference proteome</keyword>
<protein>
    <submittedName>
        <fullName evidence="1">Uncharacterized protein</fullName>
    </submittedName>
</protein>
<sequence length="160" mass="18434">EETKKTTEPYCDRLIAGLFVRSSRILRGSLHPTFQGQWPWLRQVVGKREQLILSQCCALLRVRRIYYFETLHSSDVRENRRWTSFTDIEAASTLCCSAAALKCGMLPQQQSYTRTDGMSVMKNRWRYVVLIATNIAERANYNLTSALPELNDCAPKVKLL</sequence>